<proteinExistence type="predicted"/>
<protein>
    <submittedName>
        <fullName evidence="1">(rape) hypothetical protein</fullName>
    </submittedName>
</protein>
<dbReference type="EMBL" id="HG994358">
    <property type="protein sequence ID" value="CAF2266648.1"/>
    <property type="molecule type" value="Genomic_DNA"/>
</dbReference>
<sequence length="39" mass="4933">MRSHWIHSLVASILVKRSLYRRLRRREILRWVEPVIYDK</sequence>
<organism evidence="1">
    <name type="scientific">Brassica napus</name>
    <name type="common">Rape</name>
    <dbReference type="NCBI Taxonomy" id="3708"/>
    <lineage>
        <taxon>Eukaryota</taxon>
        <taxon>Viridiplantae</taxon>
        <taxon>Streptophyta</taxon>
        <taxon>Embryophyta</taxon>
        <taxon>Tracheophyta</taxon>
        <taxon>Spermatophyta</taxon>
        <taxon>Magnoliopsida</taxon>
        <taxon>eudicotyledons</taxon>
        <taxon>Gunneridae</taxon>
        <taxon>Pentapetalae</taxon>
        <taxon>rosids</taxon>
        <taxon>malvids</taxon>
        <taxon>Brassicales</taxon>
        <taxon>Brassicaceae</taxon>
        <taxon>Brassiceae</taxon>
        <taxon>Brassica</taxon>
    </lineage>
</organism>
<gene>
    <name evidence="1" type="ORF">DARMORV10_A04P04260.1</name>
</gene>
<accession>A0A817AI96</accession>
<name>A0A817AI96_BRANA</name>
<dbReference type="Proteomes" id="UP001295469">
    <property type="component" value="Chromosome A04"/>
</dbReference>
<dbReference type="AlphaFoldDB" id="A0A817AI96"/>
<evidence type="ECO:0000313" key="1">
    <source>
        <dbReference type="EMBL" id="CAF2266648.1"/>
    </source>
</evidence>
<reference evidence="1" key="1">
    <citation type="submission" date="2021-01" db="EMBL/GenBank/DDBJ databases">
        <authorList>
            <consortium name="Genoscope - CEA"/>
            <person name="William W."/>
        </authorList>
    </citation>
    <scope>NUCLEOTIDE SEQUENCE</scope>
</reference>